<evidence type="ECO:0000256" key="4">
    <source>
        <dbReference type="ARBA" id="ARBA00022475"/>
    </source>
</evidence>
<evidence type="ECO:0000256" key="1">
    <source>
        <dbReference type="ARBA" id="ARBA00004651"/>
    </source>
</evidence>
<dbReference type="PROSITE" id="PS51012">
    <property type="entry name" value="ABC_TM2"/>
    <property type="match status" value="1"/>
</dbReference>
<dbReference type="RefSeq" id="WP_077168554.1">
    <property type="nucleotide sequence ID" value="NZ_LFZS01000001.1"/>
</dbReference>
<keyword evidence="5 8" id="KW-0812">Transmembrane</keyword>
<evidence type="ECO:0000313" key="11">
    <source>
        <dbReference type="Proteomes" id="UP000189376"/>
    </source>
</evidence>
<gene>
    <name evidence="10" type="ORF">AC058_03295</name>
</gene>
<evidence type="ECO:0000256" key="8">
    <source>
        <dbReference type="SAM" id="Phobius"/>
    </source>
</evidence>
<evidence type="ECO:0000256" key="6">
    <source>
        <dbReference type="ARBA" id="ARBA00022989"/>
    </source>
</evidence>
<dbReference type="PANTHER" id="PTHR30294">
    <property type="entry name" value="MEMBRANE COMPONENT OF ABC TRANSPORTER YHHJ-RELATED"/>
    <property type="match status" value="1"/>
</dbReference>
<accession>A0A1V2V3G7</accession>
<dbReference type="AlphaFoldDB" id="A0A1V2V3G7"/>
<organism evidence="10 11">
    <name type="scientific">Acinetobacter genomosp. 33YU</name>
    <dbReference type="NCBI Taxonomy" id="1675530"/>
    <lineage>
        <taxon>Bacteria</taxon>
        <taxon>Pseudomonadati</taxon>
        <taxon>Pseudomonadota</taxon>
        <taxon>Gammaproteobacteria</taxon>
        <taxon>Moraxellales</taxon>
        <taxon>Moraxellaceae</taxon>
        <taxon>Acinetobacter</taxon>
    </lineage>
</organism>
<keyword evidence="4" id="KW-1003">Cell membrane</keyword>
<keyword evidence="11" id="KW-1185">Reference proteome</keyword>
<evidence type="ECO:0000259" key="9">
    <source>
        <dbReference type="PROSITE" id="PS51012"/>
    </source>
</evidence>
<feature type="transmembrane region" description="Helical" evidence="8">
    <location>
        <begin position="292"/>
        <end position="309"/>
    </location>
</feature>
<dbReference type="InterPro" id="IPR051449">
    <property type="entry name" value="ABC-2_transporter_component"/>
</dbReference>
<dbReference type="GO" id="GO:0005886">
    <property type="term" value="C:plasma membrane"/>
    <property type="evidence" value="ECO:0007669"/>
    <property type="project" value="UniProtKB-SubCell"/>
</dbReference>
<keyword evidence="6 8" id="KW-1133">Transmembrane helix</keyword>
<dbReference type="Gene3D" id="3.40.1710.10">
    <property type="entry name" value="abc type-2 transporter like domain"/>
    <property type="match status" value="1"/>
</dbReference>
<protein>
    <submittedName>
        <fullName evidence="10">Membrane protein</fullName>
    </submittedName>
</protein>
<evidence type="ECO:0000256" key="7">
    <source>
        <dbReference type="ARBA" id="ARBA00023136"/>
    </source>
</evidence>
<feature type="transmembrane region" description="Helical" evidence="8">
    <location>
        <begin position="179"/>
        <end position="202"/>
    </location>
</feature>
<evidence type="ECO:0000313" key="10">
    <source>
        <dbReference type="EMBL" id="ONN56707.1"/>
    </source>
</evidence>
<feature type="transmembrane region" description="Helical" evidence="8">
    <location>
        <begin position="228"/>
        <end position="250"/>
    </location>
</feature>
<keyword evidence="3" id="KW-0813">Transport</keyword>
<keyword evidence="7 8" id="KW-0472">Membrane</keyword>
<evidence type="ECO:0000256" key="2">
    <source>
        <dbReference type="ARBA" id="ARBA00007783"/>
    </source>
</evidence>
<dbReference type="EMBL" id="LFZS01000001">
    <property type="protein sequence ID" value="ONN56707.1"/>
    <property type="molecule type" value="Genomic_DNA"/>
</dbReference>
<dbReference type="PANTHER" id="PTHR30294:SF29">
    <property type="entry name" value="MULTIDRUG ABC TRANSPORTER PERMEASE YBHS-RELATED"/>
    <property type="match status" value="1"/>
</dbReference>
<dbReference type="GO" id="GO:0140359">
    <property type="term" value="F:ABC-type transporter activity"/>
    <property type="evidence" value="ECO:0007669"/>
    <property type="project" value="InterPro"/>
</dbReference>
<feature type="transmembrane region" description="Helical" evidence="8">
    <location>
        <begin position="346"/>
        <end position="369"/>
    </location>
</feature>
<name>A0A1V2V3G7_9GAMM</name>
<comment type="subcellular location">
    <subcellularLocation>
        <location evidence="1">Cell membrane</location>
        <topology evidence="1">Multi-pass membrane protein</topology>
    </subcellularLocation>
</comment>
<feature type="domain" description="ABC transmembrane type-2" evidence="9">
    <location>
        <begin position="132"/>
        <end position="372"/>
    </location>
</feature>
<dbReference type="Proteomes" id="UP000189376">
    <property type="component" value="Unassembled WGS sequence"/>
</dbReference>
<reference evidence="10 11" key="1">
    <citation type="submission" date="2015-07" db="EMBL/GenBank/DDBJ databases">
        <title>Acinetobacter yuneri, a novel member of Acinetobacter calcoaceticus-Acinetobacter baumannii complex isolated from clinical specimen.</title>
        <authorList>
            <person name="Yu Y."/>
        </authorList>
    </citation>
    <scope>NUCLEOTIDE SEQUENCE [LARGE SCALE GENOMIC DNA]</scope>
    <source>
        <strain evidence="10 11">A362</strain>
    </source>
</reference>
<comment type="similarity">
    <text evidence="2">Belongs to the ABC-2 integral membrane protein family.</text>
</comment>
<feature type="transmembrane region" description="Helical" evidence="8">
    <location>
        <begin position="315"/>
        <end position="334"/>
    </location>
</feature>
<comment type="caution">
    <text evidence="10">The sequence shown here is derived from an EMBL/GenBank/DDBJ whole genome shotgun (WGS) entry which is preliminary data.</text>
</comment>
<dbReference type="InterPro" id="IPR013525">
    <property type="entry name" value="ABC2_TM"/>
</dbReference>
<evidence type="ECO:0000256" key="3">
    <source>
        <dbReference type="ARBA" id="ARBA00022448"/>
    </source>
</evidence>
<sequence>MSLGFWNRLIALVRKETKQLIRDKSSLGIGLVLPVILILLFGYGLSFDLNQARVGVVVDQSSPQIHQALAGLNGSRYLTSQEFHNLPEAEQAIRDGEIDAILHFPSDFATQAQQGNAKVQLLLNGTSTTIATALEGYVAGALATAPSIQVDRGQILATSSAVNIEQRIWFNESANSTWFLVPGLMVLILTLIGAFLTGLLIARERERGTLEALFVTPVRPFEIVLAKLIPYVVVGMIDIVICIIAAYFIFEVPMRGSLFSILSASFLYLVVSLLLGLTISGFAQSQFQASQIALLASFMPALMLSGFVFDTRNLPLVVQIISQLLPATHFMILIKTLFMGGDDWKLWLKECGFLLGYIFVLICAMNFSLKKRLG</sequence>
<feature type="transmembrane region" description="Helical" evidence="8">
    <location>
        <begin position="256"/>
        <end position="280"/>
    </location>
</feature>
<evidence type="ECO:0000256" key="5">
    <source>
        <dbReference type="ARBA" id="ARBA00022692"/>
    </source>
</evidence>
<feature type="transmembrane region" description="Helical" evidence="8">
    <location>
        <begin position="27"/>
        <end position="45"/>
    </location>
</feature>
<dbReference type="InterPro" id="IPR047817">
    <property type="entry name" value="ABC2_TM_bact-type"/>
</dbReference>
<dbReference type="Pfam" id="PF12698">
    <property type="entry name" value="ABC2_membrane_3"/>
    <property type="match status" value="1"/>
</dbReference>
<proteinExistence type="inferred from homology"/>